<dbReference type="InterPro" id="IPR016032">
    <property type="entry name" value="Sig_transdc_resp-reg_C-effctor"/>
</dbReference>
<dbReference type="PROSITE" id="PS00622">
    <property type="entry name" value="HTH_LUXR_1"/>
    <property type="match status" value="1"/>
</dbReference>
<dbReference type="GO" id="GO:0005737">
    <property type="term" value="C:cytoplasm"/>
    <property type="evidence" value="ECO:0007669"/>
    <property type="project" value="TreeGrafter"/>
</dbReference>
<dbReference type="GO" id="GO:0005524">
    <property type="term" value="F:ATP binding"/>
    <property type="evidence" value="ECO:0007669"/>
    <property type="project" value="UniProtKB-KW"/>
</dbReference>
<dbReference type="Gene3D" id="1.10.10.10">
    <property type="entry name" value="Winged helix-like DNA-binding domain superfamily/Winged helix DNA-binding domain"/>
    <property type="match status" value="1"/>
</dbReference>
<keyword evidence="5" id="KW-1185">Reference proteome</keyword>
<dbReference type="Gene3D" id="1.25.40.10">
    <property type="entry name" value="Tetratricopeptide repeat domain"/>
    <property type="match status" value="1"/>
</dbReference>
<dbReference type="InterPro" id="IPR027417">
    <property type="entry name" value="P-loop_NTPase"/>
</dbReference>
<comment type="caution">
    <text evidence="4">The sequence shown here is derived from an EMBL/GenBank/DDBJ whole genome shotgun (WGS) entry which is preliminary data.</text>
</comment>
<organism evidence="4 5">
    <name type="scientific">Thermocatellispora tengchongensis</name>
    <dbReference type="NCBI Taxonomy" id="1073253"/>
    <lineage>
        <taxon>Bacteria</taxon>
        <taxon>Bacillati</taxon>
        <taxon>Actinomycetota</taxon>
        <taxon>Actinomycetes</taxon>
        <taxon>Streptosporangiales</taxon>
        <taxon>Streptosporangiaceae</taxon>
        <taxon>Thermocatellispora</taxon>
    </lineage>
</organism>
<evidence type="ECO:0000259" key="3">
    <source>
        <dbReference type="PROSITE" id="PS50043"/>
    </source>
</evidence>
<dbReference type="RefSeq" id="WP_185054992.1">
    <property type="nucleotide sequence ID" value="NZ_BAABIX010000030.1"/>
</dbReference>
<gene>
    <name evidence="4" type="ORF">HNP84_007875</name>
</gene>
<evidence type="ECO:0000256" key="2">
    <source>
        <dbReference type="ARBA" id="ARBA00022840"/>
    </source>
</evidence>
<dbReference type="PROSITE" id="PS50043">
    <property type="entry name" value="HTH_LUXR_2"/>
    <property type="match status" value="1"/>
</dbReference>
<keyword evidence="2" id="KW-0067">ATP-binding</keyword>
<dbReference type="Pfam" id="PF13191">
    <property type="entry name" value="AAA_16"/>
    <property type="match status" value="1"/>
</dbReference>
<dbReference type="Proteomes" id="UP000578449">
    <property type="component" value="Unassembled WGS sequence"/>
</dbReference>
<proteinExistence type="predicted"/>
<dbReference type="GO" id="GO:0006355">
    <property type="term" value="P:regulation of DNA-templated transcription"/>
    <property type="evidence" value="ECO:0007669"/>
    <property type="project" value="InterPro"/>
</dbReference>
<accession>A0A840PG44</accession>
<dbReference type="SUPFAM" id="SSF52540">
    <property type="entry name" value="P-loop containing nucleoside triphosphate hydrolases"/>
    <property type="match status" value="1"/>
</dbReference>
<keyword evidence="4" id="KW-0238">DNA-binding</keyword>
<protein>
    <submittedName>
        <fullName evidence="4">DNA-binding CsgD family transcriptional regulator</fullName>
    </submittedName>
</protein>
<dbReference type="AlphaFoldDB" id="A0A840PG44"/>
<feature type="domain" description="HTH luxR-type" evidence="3">
    <location>
        <begin position="875"/>
        <end position="940"/>
    </location>
</feature>
<dbReference type="InterPro" id="IPR011990">
    <property type="entry name" value="TPR-like_helical_dom_sf"/>
</dbReference>
<keyword evidence="1" id="KW-0547">Nucleotide-binding</keyword>
<dbReference type="Pfam" id="PF00196">
    <property type="entry name" value="GerE"/>
    <property type="match status" value="1"/>
</dbReference>
<dbReference type="SMART" id="SM00421">
    <property type="entry name" value="HTH_LUXR"/>
    <property type="match status" value="1"/>
</dbReference>
<dbReference type="InterPro" id="IPR036388">
    <property type="entry name" value="WH-like_DNA-bd_sf"/>
</dbReference>
<sequence>MVLVERLVEREEALTRLAGLLADARDGRGRVALVGGAVATGKSALLHVLAERAAGLGALPVTALGSPVERDLPFGVLGQLLHDAPLPAADRERARALLGEGAHAVASAAPETATLGQMDAALVHALCGALIDLSERHPLLIAVDDVHHADRASLLCLAYLARRVRFARIAAVFSHADHGPHAETFFETELPRLPHCRRVRLTPLSREGVRELAARQVGAETAARLALRWYTLSGGNPLLAAALLDDHRDAVRVTGSERQDEAVAAGRYGRAVLSCLHRAEPGTLRVARALAVLGGPGAPGVPDGPAGAAALLGIPPEHARRAIHALAYAGLLDEDGAFRHPAATAAVLAELTPPERTLLYGRAAELAHAAGAPTTVVAEHLRNAGPHDVRRPGRPWVVPVLQDAARQSLREGAVEAAVAYLRLARAACADEQERVKITTVLVQAEWRINPGAPVTHFAELTDAMHRGHLRGGDAVVLARALLWHGRHDEAREVLERLGECADPHDRETAAELAVVRPWLRCSHPAFLACLRRPGPAQQRATMPSVGLSRRLQAASALATVLTRGPRADVAGAVERVLRGSRPDEMSMDTVENALLALTYGGHPERAEPWCDRFAEDAATRNAPGRRARLAAIRAEIALRRGDLPAAERHAAHALEIIPIPSWGVAVGAPLATLVLAATAMGRYEVGGDHLDRPVPDAMFHTRYGLHYLHARAAYELATGHLALALRDFELCGELMERWGLDVPGLVPWRAGAAETLLRMGRHRQARRLIEDQLARCSGAPRVQGMTLRLRAAAGEPRHRAAPLRQAADLLQSSGGDRYELARVLADLSAALQEAGESRRAGMIARRARALAEECAAEPLTRTLATPPPRPLEPGPSRADALLSEAERRVAALAAIGYTNREIADRLYVTVSTVEAHLTRTYRKLNIKRRAGLPASLLTGDP</sequence>
<name>A0A840PG44_9ACTN</name>
<dbReference type="GO" id="GO:0004016">
    <property type="term" value="F:adenylate cyclase activity"/>
    <property type="evidence" value="ECO:0007669"/>
    <property type="project" value="TreeGrafter"/>
</dbReference>
<evidence type="ECO:0000313" key="5">
    <source>
        <dbReference type="Proteomes" id="UP000578449"/>
    </source>
</evidence>
<dbReference type="EMBL" id="JACHGN010000021">
    <property type="protein sequence ID" value="MBB5138122.1"/>
    <property type="molecule type" value="Genomic_DNA"/>
</dbReference>
<dbReference type="InterPro" id="IPR041664">
    <property type="entry name" value="AAA_16"/>
</dbReference>
<dbReference type="InterPro" id="IPR000792">
    <property type="entry name" value="Tscrpt_reg_LuxR_C"/>
</dbReference>
<evidence type="ECO:0000256" key="1">
    <source>
        <dbReference type="ARBA" id="ARBA00022741"/>
    </source>
</evidence>
<dbReference type="GO" id="GO:0003677">
    <property type="term" value="F:DNA binding"/>
    <property type="evidence" value="ECO:0007669"/>
    <property type="project" value="UniProtKB-KW"/>
</dbReference>
<dbReference type="PRINTS" id="PR00038">
    <property type="entry name" value="HTHLUXR"/>
</dbReference>
<dbReference type="CDD" id="cd06170">
    <property type="entry name" value="LuxR_C_like"/>
    <property type="match status" value="1"/>
</dbReference>
<dbReference type="PANTHER" id="PTHR16305">
    <property type="entry name" value="TESTICULAR SOLUBLE ADENYLYL CYCLASE"/>
    <property type="match status" value="1"/>
</dbReference>
<evidence type="ECO:0000313" key="4">
    <source>
        <dbReference type="EMBL" id="MBB5138122.1"/>
    </source>
</evidence>
<dbReference type="PANTHER" id="PTHR16305:SF35">
    <property type="entry name" value="TRANSCRIPTIONAL ACTIVATOR DOMAIN"/>
    <property type="match status" value="1"/>
</dbReference>
<dbReference type="SUPFAM" id="SSF46894">
    <property type="entry name" value="C-terminal effector domain of the bipartite response regulators"/>
    <property type="match status" value="1"/>
</dbReference>
<reference evidence="4 5" key="1">
    <citation type="submission" date="2020-08" db="EMBL/GenBank/DDBJ databases">
        <title>Genomic Encyclopedia of Type Strains, Phase IV (KMG-IV): sequencing the most valuable type-strain genomes for metagenomic binning, comparative biology and taxonomic classification.</title>
        <authorList>
            <person name="Goeker M."/>
        </authorList>
    </citation>
    <scope>NUCLEOTIDE SEQUENCE [LARGE SCALE GENOMIC DNA]</scope>
    <source>
        <strain evidence="4 5">DSM 45615</strain>
    </source>
</reference>